<dbReference type="PATRIC" id="fig|162209.4.peg.3723"/>
<dbReference type="InterPro" id="IPR027417">
    <property type="entry name" value="P-loop_NTPase"/>
</dbReference>
<dbReference type="AlphaFoldDB" id="A0A0U2VKF9"/>
<dbReference type="GO" id="GO:0016787">
    <property type="term" value="F:hydrolase activity"/>
    <property type="evidence" value="ECO:0007669"/>
    <property type="project" value="UniProtKB-KW"/>
</dbReference>
<dbReference type="RefSeq" id="WP_062409676.1">
    <property type="nucleotide sequence ID" value="NZ_CP013652.1"/>
</dbReference>
<dbReference type="Proteomes" id="UP000061660">
    <property type="component" value="Chromosome"/>
</dbReference>
<protein>
    <submittedName>
        <fullName evidence="1">p-loop containing nucleoside triphosphate hydrolase</fullName>
    </submittedName>
</protein>
<dbReference type="SUPFAM" id="SSF52540">
    <property type="entry name" value="P-loop containing nucleoside triphosphate hydrolases"/>
    <property type="match status" value="1"/>
</dbReference>
<evidence type="ECO:0000313" key="1">
    <source>
        <dbReference type="EMBL" id="ALS23843.1"/>
    </source>
</evidence>
<accession>A0A0U2VKF9</accession>
<keyword evidence="1" id="KW-0378">Hydrolase</keyword>
<gene>
    <name evidence="1" type="ORF">IJ22_35050</name>
</gene>
<sequence length="414" mass="45391">MTKLLLIHPEADAADRLSALLGSVRGLDIRHIRGRESFFSRLEEPFDLVMVHAGVFYDVYPWEWVQELSRRQPQAQAAIALDASVYDSFLLEAISRMADQHHYTIIPIGLTGDGMLEAFASIVNGDRKDSPGSPGHREGSLTAVWSAASKDGATTIAVSTALSLAASGRMTIGLIDGNLHNPEIRSFLNLTDPDPSGFKLRPKLQTQTLTPGDLIDACVSYRKIPNLHILTGSRRRDTALDVTPEMMAHLLRTARAAFDITIVDLNSYPDNAATICTVREADHRWLVAQNHYASFQMSWGEWYECYWKYAGLVPGDVSFILNRTTADDKPERIAELLRMPLAAAVPNLGGGLGRKAVHEGNPLYLSSGTESFTTQIDRLAARLAPTNEQGGAALAGGTVRRKIGLLQRWTALFG</sequence>
<name>A0A0U2VKF9_9BACL</name>
<dbReference type="Gene3D" id="3.40.50.300">
    <property type="entry name" value="P-loop containing nucleotide triphosphate hydrolases"/>
    <property type="match status" value="1"/>
</dbReference>
<keyword evidence="2" id="KW-1185">Reference proteome</keyword>
<dbReference type="OrthoDB" id="2676652at2"/>
<dbReference type="STRING" id="162209.IJ22_35050"/>
<reference evidence="2" key="1">
    <citation type="submission" date="2015-12" db="EMBL/GenBank/DDBJ databases">
        <title>Complete genome sequences of two moderately thermophilic Paenibacillus species.</title>
        <authorList>
            <person name="Butler R.III."/>
            <person name="Wang J."/>
            <person name="Stark B.C."/>
            <person name="Pombert J.-F."/>
        </authorList>
    </citation>
    <scope>NUCLEOTIDE SEQUENCE [LARGE SCALE GENOMIC DNA]</scope>
    <source>
        <strain evidence="2">32O-Y</strain>
    </source>
</reference>
<dbReference type="KEGG" id="pnp:IJ22_35050"/>
<proteinExistence type="predicted"/>
<reference evidence="1 2" key="2">
    <citation type="journal article" date="2016" name="Genome Announc.">
        <title>Complete Genome Sequences of Two Interactive Moderate Thermophiles, Paenibacillus napthalenovorans 32O-Y and Paenibacillus sp. 32O-W.</title>
        <authorList>
            <person name="Butler R.R.III."/>
            <person name="Wang J."/>
            <person name="Stark B.C."/>
            <person name="Pombert J.F."/>
        </authorList>
    </citation>
    <scope>NUCLEOTIDE SEQUENCE [LARGE SCALE GENOMIC DNA]</scope>
    <source>
        <strain evidence="1 2">32O-Y</strain>
    </source>
</reference>
<organism evidence="1 2">
    <name type="scientific">Paenibacillus naphthalenovorans</name>
    <dbReference type="NCBI Taxonomy" id="162209"/>
    <lineage>
        <taxon>Bacteria</taxon>
        <taxon>Bacillati</taxon>
        <taxon>Bacillota</taxon>
        <taxon>Bacilli</taxon>
        <taxon>Bacillales</taxon>
        <taxon>Paenibacillaceae</taxon>
        <taxon>Paenibacillus</taxon>
    </lineage>
</organism>
<dbReference type="EMBL" id="CP013652">
    <property type="protein sequence ID" value="ALS23843.1"/>
    <property type="molecule type" value="Genomic_DNA"/>
</dbReference>
<evidence type="ECO:0000313" key="2">
    <source>
        <dbReference type="Proteomes" id="UP000061660"/>
    </source>
</evidence>